<name>A0ACB9BM60_CICIN</name>
<gene>
    <name evidence="1" type="ORF">L2E82_34461</name>
</gene>
<proteinExistence type="predicted"/>
<dbReference type="EMBL" id="CM042014">
    <property type="protein sequence ID" value="KAI3723111.1"/>
    <property type="molecule type" value="Genomic_DNA"/>
</dbReference>
<organism evidence="1 2">
    <name type="scientific">Cichorium intybus</name>
    <name type="common">Chicory</name>
    <dbReference type="NCBI Taxonomy" id="13427"/>
    <lineage>
        <taxon>Eukaryota</taxon>
        <taxon>Viridiplantae</taxon>
        <taxon>Streptophyta</taxon>
        <taxon>Embryophyta</taxon>
        <taxon>Tracheophyta</taxon>
        <taxon>Spermatophyta</taxon>
        <taxon>Magnoliopsida</taxon>
        <taxon>eudicotyledons</taxon>
        <taxon>Gunneridae</taxon>
        <taxon>Pentapetalae</taxon>
        <taxon>asterids</taxon>
        <taxon>campanulids</taxon>
        <taxon>Asterales</taxon>
        <taxon>Asteraceae</taxon>
        <taxon>Cichorioideae</taxon>
        <taxon>Cichorieae</taxon>
        <taxon>Cichoriinae</taxon>
        <taxon>Cichorium</taxon>
    </lineage>
</organism>
<accession>A0ACB9BM60</accession>
<keyword evidence="2" id="KW-1185">Reference proteome</keyword>
<dbReference type="Proteomes" id="UP001055811">
    <property type="component" value="Linkage Group LG06"/>
</dbReference>
<evidence type="ECO:0000313" key="1">
    <source>
        <dbReference type="EMBL" id="KAI3723111.1"/>
    </source>
</evidence>
<reference evidence="2" key="1">
    <citation type="journal article" date="2022" name="Mol. Ecol. Resour.">
        <title>The genomes of chicory, endive, great burdock and yacon provide insights into Asteraceae palaeo-polyploidization history and plant inulin production.</title>
        <authorList>
            <person name="Fan W."/>
            <person name="Wang S."/>
            <person name="Wang H."/>
            <person name="Wang A."/>
            <person name="Jiang F."/>
            <person name="Liu H."/>
            <person name="Zhao H."/>
            <person name="Xu D."/>
            <person name="Zhang Y."/>
        </authorList>
    </citation>
    <scope>NUCLEOTIDE SEQUENCE [LARGE SCALE GENOMIC DNA]</scope>
    <source>
        <strain evidence="2">cv. Punajuju</strain>
    </source>
</reference>
<reference evidence="1 2" key="2">
    <citation type="journal article" date="2022" name="Mol. Ecol. Resour.">
        <title>The genomes of chicory, endive, great burdock and yacon provide insights into Asteraceae paleo-polyploidization history and plant inulin production.</title>
        <authorList>
            <person name="Fan W."/>
            <person name="Wang S."/>
            <person name="Wang H."/>
            <person name="Wang A."/>
            <person name="Jiang F."/>
            <person name="Liu H."/>
            <person name="Zhao H."/>
            <person name="Xu D."/>
            <person name="Zhang Y."/>
        </authorList>
    </citation>
    <scope>NUCLEOTIDE SEQUENCE [LARGE SCALE GENOMIC DNA]</scope>
    <source>
        <strain evidence="2">cv. Punajuju</strain>
        <tissue evidence="1">Leaves</tissue>
    </source>
</reference>
<comment type="caution">
    <text evidence="1">The sequence shown here is derived from an EMBL/GenBank/DDBJ whole genome shotgun (WGS) entry which is preliminary data.</text>
</comment>
<evidence type="ECO:0000313" key="2">
    <source>
        <dbReference type="Proteomes" id="UP001055811"/>
    </source>
</evidence>
<sequence>MRAASLLSLLFFILILSHGNLDAKSDMRSMNSVHLIKGSCGKKMKGEQGNENASEDIGVEDEDYIYTQSVSVHILAVSSQERGSRQNTPYAYSKPRASPSIGRARRPPGASKR</sequence>
<protein>
    <submittedName>
        <fullName evidence="1">Uncharacterized protein</fullName>
    </submittedName>
</protein>